<evidence type="ECO:0000313" key="2">
    <source>
        <dbReference type="Proteomes" id="UP000682403"/>
    </source>
</evidence>
<evidence type="ECO:0000313" key="1">
    <source>
        <dbReference type="EMBL" id="MBS2968111.1"/>
    </source>
</evidence>
<protein>
    <submittedName>
        <fullName evidence="1">Uncharacterized protein</fullName>
    </submittedName>
</protein>
<organism evidence="1 2">
    <name type="scientific">Metabacillus flavus</name>
    <dbReference type="NCBI Taxonomy" id="2823519"/>
    <lineage>
        <taxon>Bacteria</taxon>
        <taxon>Bacillati</taxon>
        <taxon>Bacillota</taxon>
        <taxon>Bacilli</taxon>
        <taxon>Bacillales</taxon>
        <taxon>Bacillaceae</taxon>
        <taxon>Metabacillus</taxon>
    </lineage>
</organism>
<sequence>MEKKWKQDNRIFETLWEAEMWSDSIANEMYGKLYETYVTPDHKVAYVLAFHLASNPEIHVKTEMFTAEGSFLYKVSIK</sequence>
<proteinExistence type="predicted"/>
<reference evidence="1 2" key="1">
    <citation type="submission" date="2021-04" db="EMBL/GenBank/DDBJ databases">
        <title>Metabacillus sp. strain KIGAM252 whole genome sequence.</title>
        <authorList>
            <person name="Seo M.-J."/>
            <person name="Cho E.-S."/>
            <person name="Hwang C.Y."/>
            <person name="Yoon D.J."/>
        </authorList>
    </citation>
    <scope>NUCLEOTIDE SEQUENCE [LARGE SCALE GENOMIC DNA]</scope>
    <source>
        <strain evidence="1 2">KIGAM252</strain>
    </source>
</reference>
<dbReference type="EMBL" id="JAGVRK010000001">
    <property type="protein sequence ID" value="MBS2968111.1"/>
    <property type="molecule type" value="Genomic_DNA"/>
</dbReference>
<gene>
    <name evidence="1" type="ORF">J9317_04995</name>
</gene>
<dbReference type="RefSeq" id="WP_211556748.1">
    <property type="nucleotide sequence ID" value="NZ_JAGVRK010000001.1"/>
</dbReference>
<name>A0ABS5LBL0_9BACI</name>
<comment type="caution">
    <text evidence="1">The sequence shown here is derived from an EMBL/GenBank/DDBJ whole genome shotgun (WGS) entry which is preliminary data.</text>
</comment>
<keyword evidence="2" id="KW-1185">Reference proteome</keyword>
<accession>A0ABS5LBL0</accession>
<dbReference type="Proteomes" id="UP000682403">
    <property type="component" value="Unassembled WGS sequence"/>
</dbReference>